<name>A0A6A5XK36_9PLEO</name>
<accession>A0A6A5XK36</accession>
<evidence type="ECO:0000313" key="3">
    <source>
        <dbReference type="Proteomes" id="UP000799778"/>
    </source>
</evidence>
<protein>
    <submittedName>
        <fullName evidence="2">Uncharacterized protein</fullName>
    </submittedName>
</protein>
<dbReference type="AlphaFoldDB" id="A0A6A5XK36"/>
<feature type="region of interest" description="Disordered" evidence="1">
    <location>
        <begin position="103"/>
        <end position="130"/>
    </location>
</feature>
<dbReference type="EMBL" id="ML978071">
    <property type="protein sequence ID" value="KAF2013239.1"/>
    <property type="molecule type" value="Genomic_DNA"/>
</dbReference>
<feature type="compositionally biased region" description="Basic and acidic residues" evidence="1">
    <location>
        <begin position="106"/>
        <end position="121"/>
    </location>
</feature>
<proteinExistence type="predicted"/>
<sequence>MNRNKIEQSQKKKKRSSTSFPWRFFRSFVCLPALPIASFASRKLRLPPFLPIPNVSPRNTAKTCGEHAMLPQTQTRNTKQCIDDDCIMYLCTSSVPTVCIPAPRYRSNERTKEGKERDLYARPDQPIPNA</sequence>
<gene>
    <name evidence="2" type="ORF">BU24DRAFT_424244</name>
</gene>
<evidence type="ECO:0000256" key="1">
    <source>
        <dbReference type="SAM" id="MobiDB-lite"/>
    </source>
</evidence>
<dbReference type="RefSeq" id="XP_033381578.1">
    <property type="nucleotide sequence ID" value="XM_033528449.1"/>
</dbReference>
<evidence type="ECO:0000313" key="2">
    <source>
        <dbReference type="EMBL" id="KAF2013239.1"/>
    </source>
</evidence>
<reference evidence="2" key="1">
    <citation type="journal article" date="2020" name="Stud. Mycol.">
        <title>101 Dothideomycetes genomes: a test case for predicting lifestyles and emergence of pathogens.</title>
        <authorList>
            <person name="Haridas S."/>
            <person name="Albert R."/>
            <person name="Binder M."/>
            <person name="Bloem J."/>
            <person name="Labutti K."/>
            <person name="Salamov A."/>
            <person name="Andreopoulos B."/>
            <person name="Baker S."/>
            <person name="Barry K."/>
            <person name="Bills G."/>
            <person name="Bluhm B."/>
            <person name="Cannon C."/>
            <person name="Castanera R."/>
            <person name="Culley D."/>
            <person name="Daum C."/>
            <person name="Ezra D."/>
            <person name="Gonzalez J."/>
            <person name="Henrissat B."/>
            <person name="Kuo A."/>
            <person name="Liang C."/>
            <person name="Lipzen A."/>
            <person name="Lutzoni F."/>
            <person name="Magnuson J."/>
            <person name="Mondo S."/>
            <person name="Nolan M."/>
            <person name="Ohm R."/>
            <person name="Pangilinan J."/>
            <person name="Park H.-J."/>
            <person name="Ramirez L."/>
            <person name="Alfaro M."/>
            <person name="Sun H."/>
            <person name="Tritt A."/>
            <person name="Yoshinaga Y."/>
            <person name="Zwiers L.-H."/>
            <person name="Turgeon B."/>
            <person name="Goodwin S."/>
            <person name="Spatafora J."/>
            <person name="Crous P."/>
            <person name="Grigoriev I."/>
        </authorList>
    </citation>
    <scope>NUCLEOTIDE SEQUENCE</scope>
    <source>
        <strain evidence="2">CBS 175.79</strain>
    </source>
</reference>
<keyword evidence="3" id="KW-1185">Reference proteome</keyword>
<organism evidence="2 3">
    <name type="scientific">Aaosphaeria arxii CBS 175.79</name>
    <dbReference type="NCBI Taxonomy" id="1450172"/>
    <lineage>
        <taxon>Eukaryota</taxon>
        <taxon>Fungi</taxon>
        <taxon>Dikarya</taxon>
        <taxon>Ascomycota</taxon>
        <taxon>Pezizomycotina</taxon>
        <taxon>Dothideomycetes</taxon>
        <taxon>Pleosporomycetidae</taxon>
        <taxon>Pleosporales</taxon>
        <taxon>Pleosporales incertae sedis</taxon>
        <taxon>Aaosphaeria</taxon>
    </lineage>
</organism>
<dbReference type="Proteomes" id="UP000799778">
    <property type="component" value="Unassembled WGS sequence"/>
</dbReference>
<dbReference type="GeneID" id="54285846"/>